<dbReference type="GO" id="GO:0005737">
    <property type="term" value="C:cytoplasm"/>
    <property type="evidence" value="ECO:0007669"/>
    <property type="project" value="TreeGrafter"/>
</dbReference>
<evidence type="ECO:0000256" key="3">
    <source>
        <dbReference type="ARBA" id="ARBA00022737"/>
    </source>
</evidence>
<dbReference type="PRINTS" id="PR00019">
    <property type="entry name" value="LEURICHRPT"/>
</dbReference>
<keyword evidence="2" id="KW-0479">Metal-binding</keyword>
<reference evidence="6 7" key="1">
    <citation type="submission" date="2019-12" db="EMBL/GenBank/DDBJ databases">
        <title>Chromosome-level assembly of the Caenorhabditis remanei genome.</title>
        <authorList>
            <person name="Teterina A.A."/>
            <person name="Willis J.H."/>
            <person name="Phillips P.C."/>
        </authorList>
    </citation>
    <scope>NUCLEOTIDE SEQUENCE [LARGE SCALE GENOMIC DNA]</scope>
    <source>
        <strain evidence="6 7">PX506</strain>
        <tissue evidence="6">Whole organism</tissue>
    </source>
</reference>
<dbReference type="PANTHER" id="PTHR48051:SF46">
    <property type="entry name" value="LEUCINE RICH REPEAT-CONTAINING DOMAIN PROTEIN"/>
    <property type="match status" value="1"/>
</dbReference>
<evidence type="ECO:0000256" key="4">
    <source>
        <dbReference type="SAM" id="MobiDB-lite"/>
    </source>
</evidence>
<gene>
    <name evidence="6" type="ORF">GCK72_008943</name>
</gene>
<dbReference type="SMART" id="SM00332">
    <property type="entry name" value="PP2Cc"/>
    <property type="match status" value="1"/>
</dbReference>
<sequence length="1137" mass="129057">MNNNEQLHHHSTSSPSTSMLLKPIKKTSSRFLRLYSSDGQRSTRMECDENTTCAQICQQFSCDVITLQIGNYHFRQLKPDTSPLAILQDFCRILTMSDENENNTETTQALEDILSYTDSPAFRHIFSFFLGRPRIRAKSTLNSDILSEEVTMRKGKLIHTWQNARAVFYNSNIRLQTKNNQDEALQVRNMKVDIYESKKGRALRLRDEDSCYLIIFQRPNILEAWLTRAQQVEKSNHVDASDEQLTLIPEQILNNEARIQILNLRRNSLISRPPTEKSMAPLGYIDDLYRVHSLQVIDLSANQILSFPIQLTLLSHLRQLNLSSNYISSVPNECSNMRRLQYLNLSNNQLDSLPDSISELQNLVNLDVSFNQFSQIPPCLFHLSLDMWRLAGNNIEKIDRVGELKIQKIDLRRNVIYTSFRLDIENITHLDLRDNSMVSTVHLTNLRFLKVIHCERLQLTSLHLSGESLTHVYADHNLLDSLVVMPLPQNLQTLSLSYNHFQNLPDWISECPNLTFLRANNNGLVALPERIFFSPSLRSIFAFVNEISHLPDFGEENCLETLILYKNKISSLPKHFFSVLPRLRQLNISSNLIELLPYFDGSSFCRVQILRAANNYLTENSVPVIVNMKHLKVIDLSHNRLNSFDDSALSSLELLEDLNLSSNRLTRLADCLSLLPCLQILRAHSNQLVHVPELQAAAQLHTIDLSSNNISLGTLQFKAPPNLRHFDVTCNSGDFDTENFPENANMHSKMNTINISEGPQNLFGFQIGVSGSRGMKNKQCIRQVRVENTFGFIDGGSNSYMSSSICRFLTSYLKENVTSDIRSILLRCHCELGEEGERLGASVMIIRLHERRLEIASTGTMSAAIARNQKLKTIINGRYEIDDDEYSRIRDAHGFLDEENRINGVIGTSKQIGHFSTFPVVLPTHSYKNIRLSEDIEGLIVANSMVWSMLTMEDLNSAFHNNRSPIVVAKKIQDQLQSYDYGGNSNILVLRRIKPQMTFNGFSTVSSSNQMTPEMRDPARPKIDEQLVLAVPALILPEYHPSPPGPPPPPPPPVPAIRHRTPSPPPPPLPLSTPPPVSELEEINIHQSATPSGYTLSIDRFYSSSSTVSSRRQFNETRDLLSKSLKLSPPNTVTFNI</sequence>
<dbReference type="SMART" id="SM00369">
    <property type="entry name" value="LRR_TYP"/>
    <property type="match status" value="11"/>
</dbReference>
<keyword evidence="1" id="KW-0433">Leucine-rich repeat</keyword>
<proteinExistence type="predicted"/>
<feature type="region of interest" description="Disordered" evidence="4">
    <location>
        <begin position="1"/>
        <end position="20"/>
    </location>
</feature>
<dbReference type="Proteomes" id="UP000483820">
    <property type="component" value="Chromosome III"/>
</dbReference>
<dbReference type="InterPro" id="IPR032675">
    <property type="entry name" value="LRR_dom_sf"/>
</dbReference>
<dbReference type="KEGG" id="crq:GCK72_008943"/>
<organism evidence="6 7">
    <name type="scientific">Caenorhabditis remanei</name>
    <name type="common">Caenorhabditis vulgaris</name>
    <dbReference type="NCBI Taxonomy" id="31234"/>
    <lineage>
        <taxon>Eukaryota</taxon>
        <taxon>Metazoa</taxon>
        <taxon>Ecdysozoa</taxon>
        <taxon>Nematoda</taxon>
        <taxon>Chromadorea</taxon>
        <taxon>Rhabditida</taxon>
        <taxon>Rhabditina</taxon>
        <taxon>Rhabditomorpha</taxon>
        <taxon>Rhabditoidea</taxon>
        <taxon>Rhabditidae</taxon>
        <taxon>Peloderinae</taxon>
        <taxon>Caenorhabditis</taxon>
    </lineage>
</organism>
<evidence type="ECO:0000256" key="1">
    <source>
        <dbReference type="ARBA" id="ARBA00022614"/>
    </source>
</evidence>
<dbReference type="PANTHER" id="PTHR48051">
    <property type="match status" value="1"/>
</dbReference>
<dbReference type="InterPro" id="IPR055414">
    <property type="entry name" value="LRR_R13L4/SHOC2-like"/>
</dbReference>
<dbReference type="InterPro" id="IPR001932">
    <property type="entry name" value="PPM-type_phosphatase-like_dom"/>
</dbReference>
<dbReference type="InterPro" id="IPR003591">
    <property type="entry name" value="Leu-rich_rpt_typical-subtyp"/>
</dbReference>
<evidence type="ECO:0000259" key="5">
    <source>
        <dbReference type="PROSITE" id="PS51746"/>
    </source>
</evidence>
<name>A0A6A5H1P7_CAERE</name>
<feature type="region of interest" description="Disordered" evidence="4">
    <location>
        <begin position="1038"/>
        <end position="1076"/>
    </location>
</feature>
<dbReference type="Gene3D" id="3.80.10.10">
    <property type="entry name" value="Ribonuclease Inhibitor"/>
    <property type="match status" value="3"/>
</dbReference>
<dbReference type="SMART" id="SM00364">
    <property type="entry name" value="LRR_BAC"/>
    <property type="match status" value="9"/>
</dbReference>
<dbReference type="PROSITE" id="PS51746">
    <property type="entry name" value="PPM_2"/>
    <property type="match status" value="1"/>
</dbReference>
<dbReference type="InterPro" id="IPR036457">
    <property type="entry name" value="PPM-type-like_dom_sf"/>
</dbReference>
<dbReference type="InterPro" id="IPR050216">
    <property type="entry name" value="LRR_domain-containing"/>
</dbReference>
<dbReference type="InterPro" id="IPR001611">
    <property type="entry name" value="Leu-rich_rpt"/>
</dbReference>
<dbReference type="Pfam" id="PF13855">
    <property type="entry name" value="LRR_8"/>
    <property type="match status" value="1"/>
</dbReference>
<dbReference type="SUPFAM" id="SSF52058">
    <property type="entry name" value="L domain-like"/>
    <property type="match status" value="2"/>
</dbReference>
<dbReference type="CTD" id="9805414"/>
<dbReference type="SUPFAM" id="SSF81606">
    <property type="entry name" value="PP2C-like"/>
    <property type="match status" value="1"/>
</dbReference>
<dbReference type="EMBL" id="WUAV01000003">
    <property type="protein sequence ID" value="KAF1760694.1"/>
    <property type="molecule type" value="Genomic_DNA"/>
</dbReference>
<keyword evidence="3" id="KW-0677">Repeat</keyword>
<dbReference type="InterPro" id="IPR055071">
    <property type="entry name" value="RA_PHLPP-like"/>
</dbReference>
<evidence type="ECO:0000313" key="6">
    <source>
        <dbReference type="EMBL" id="KAF1760694.1"/>
    </source>
</evidence>
<feature type="compositionally biased region" description="Pro residues" evidence="4">
    <location>
        <begin position="1062"/>
        <end position="1076"/>
    </location>
</feature>
<protein>
    <recommendedName>
        <fullName evidence="5">PPM-type phosphatase domain-containing protein</fullName>
    </recommendedName>
</protein>
<feature type="domain" description="PPM-type phosphatase" evidence="5">
    <location>
        <begin position="766"/>
        <end position="992"/>
    </location>
</feature>
<accession>A0A6A5H1P7</accession>
<dbReference type="PROSITE" id="PS51450">
    <property type="entry name" value="LRR"/>
    <property type="match status" value="6"/>
</dbReference>
<feature type="compositionally biased region" description="Pro residues" evidence="4">
    <location>
        <begin position="1040"/>
        <end position="1055"/>
    </location>
</feature>
<dbReference type="AlphaFoldDB" id="A0A6A5H1P7"/>
<evidence type="ECO:0000256" key="2">
    <source>
        <dbReference type="ARBA" id="ARBA00022723"/>
    </source>
</evidence>
<dbReference type="GO" id="GO:0046872">
    <property type="term" value="F:metal ion binding"/>
    <property type="evidence" value="ECO:0007669"/>
    <property type="project" value="UniProtKB-KW"/>
</dbReference>
<evidence type="ECO:0000313" key="7">
    <source>
        <dbReference type="Proteomes" id="UP000483820"/>
    </source>
</evidence>
<dbReference type="Pfam" id="PF23598">
    <property type="entry name" value="LRR_14"/>
    <property type="match status" value="1"/>
</dbReference>
<comment type="caution">
    <text evidence="6">The sequence shown here is derived from an EMBL/GenBank/DDBJ whole genome shotgun (WGS) entry which is preliminary data.</text>
</comment>
<dbReference type="Pfam" id="PF00481">
    <property type="entry name" value="PP2C"/>
    <property type="match status" value="1"/>
</dbReference>
<dbReference type="GeneID" id="9805414"/>
<dbReference type="RefSeq" id="XP_053586705.1">
    <property type="nucleotide sequence ID" value="XM_053727128.1"/>
</dbReference>
<dbReference type="Gene3D" id="3.60.40.10">
    <property type="entry name" value="PPM-type phosphatase domain"/>
    <property type="match status" value="1"/>
</dbReference>
<dbReference type="Pfam" id="PF23010">
    <property type="entry name" value="RA_3"/>
    <property type="match status" value="1"/>
</dbReference>